<evidence type="ECO:0000313" key="3">
    <source>
        <dbReference type="EMBL" id="KAK7019145.1"/>
    </source>
</evidence>
<protein>
    <submittedName>
        <fullName evidence="3">Uncharacterized protein</fullName>
    </submittedName>
</protein>
<name>A0AAW0B0Y1_9AGAR</name>
<feature type="compositionally biased region" description="Low complexity" evidence="1">
    <location>
        <begin position="166"/>
        <end position="177"/>
    </location>
</feature>
<proteinExistence type="predicted"/>
<dbReference type="AlphaFoldDB" id="A0AAW0B0Y1"/>
<gene>
    <name evidence="3" type="ORF">R3P38DRAFT_2981308</name>
</gene>
<keyword evidence="2" id="KW-0472">Membrane</keyword>
<feature type="transmembrane region" description="Helical" evidence="2">
    <location>
        <begin position="237"/>
        <end position="254"/>
    </location>
</feature>
<organism evidence="3 4">
    <name type="scientific">Favolaschia claudopus</name>
    <dbReference type="NCBI Taxonomy" id="2862362"/>
    <lineage>
        <taxon>Eukaryota</taxon>
        <taxon>Fungi</taxon>
        <taxon>Dikarya</taxon>
        <taxon>Basidiomycota</taxon>
        <taxon>Agaricomycotina</taxon>
        <taxon>Agaricomycetes</taxon>
        <taxon>Agaricomycetidae</taxon>
        <taxon>Agaricales</taxon>
        <taxon>Marasmiineae</taxon>
        <taxon>Mycenaceae</taxon>
        <taxon>Favolaschia</taxon>
    </lineage>
</organism>
<keyword evidence="2" id="KW-1133">Transmembrane helix</keyword>
<feature type="region of interest" description="Disordered" evidence="1">
    <location>
        <begin position="166"/>
        <end position="192"/>
    </location>
</feature>
<feature type="transmembrane region" description="Helical" evidence="2">
    <location>
        <begin position="200"/>
        <end position="217"/>
    </location>
</feature>
<accession>A0AAW0B0Y1</accession>
<keyword evidence="4" id="KW-1185">Reference proteome</keyword>
<feature type="transmembrane region" description="Helical" evidence="2">
    <location>
        <begin position="135"/>
        <end position="155"/>
    </location>
</feature>
<evidence type="ECO:0000256" key="2">
    <source>
        <dbReference type="SAM" id="Phobius"/>
    </source>
</evidence>
<feature type="region of interest" description="Disordered" evidence="1">
    <location>
        <begin position="276"/>
        <end position="313"/>
    </location>
</feature>
<sequence length="313" mass="34872">MIVKPATTEPPFTSPWFIRLERVLVPRVIGLSRPPISLSIFVLPTTLLNDSILSYERREKVSHSPSHPSPSFAMARQRSCRIRRSSIKPLLCSFLCYATFTLLQYKPDLIPQAWTSPNSWMPHLRAVGIWIGRKILHGAAVLSLIIATITLYSVVRDVCRWFTRAPSSSSLPNTTTPAELESGSANLAPPPHPPETRKNFLAFLLFAVSFASITYIAPEGSFVSPKDSLLENVGSCLMYFLRGLEILFVGLLLVRSMEWLRERYIPAVGRDVELEPLESQAQTGGVPIVDGDGKTEEKLPIPGETQMKETDEV</sequence>
<dbReference type="EMBL" id="JAWWNJ010000045">
    <property type="protein sequence ID" value="KAK7019145.1"/>
    <property type="molecule type" value="Genomic_DNA"/>
</dbReference>
<reference evidence="3 4" key="1">
    <citation type="journal article" date="2024" name="J Genomics">
        <title>Draft genome sequencing and assembly of Favolaschia claudopus CIRM-BRFM 2984 isolated from oak limbs.</title>
        <authorList>
            <person name="Navarro D."/>
            <person name="Drula E."/>
            <person name="Chaduli D."/>
            <person name="Cazenave R."/>
            <person name="Ahrendt S."/>
            <person name="Wang J."/>
            <person name="Lipzen A."/>
            <person name="Daum C."/>
            <person name="Barry K."/>
            <person name="Grigoriev I.V."/>
            <person name="Favel A."/>
            <person name="Rosso M.N."/>
            <person name="Martin F."/>
        </authorList>
    </citation>
    <scope>NUCLEOTIDE SEQUENCE [LARGE SCALE GENOMIC DNA]</scope>
    <source>
        <strain evidence="3 4">CIRM-BRFM 2984</strain>
    </source>
</reference>
<dbReference type="Proteomes" id="UP001362999">
    <property type="component" value="Unassembled WGS sequence"/>
</dbReference>
<keyword evidence="2" id="KW-0812">Transmembrane</keyword>
<comment type="caution">
    <text evidence="3">The sequence shown here is derived from an EMBL/GenBank/DDBJ whole genome shotgun (WGS) entry which is preliminary data.</text>
</comment>
<evidence type="ECO:0000313" key="4">
    <source>
        <dbReference type="Proteomes" id="UP001362999"/>
    </source>
</evidence>
<evidence type="ECO:0000256" key="1">
    <source>
        <dbReference type="SAM" id="MobiDB-lite"/>
    </source>
</evidence>
<feature type="transmembrane region" description="Helical" evidence="2">
    <location>
        <begin position="86"/>
        <end position="105"/>
    </location>
</feature>